<dbReference type="InterPro" id="IPR011322">
    <property type="entry name" value="N-reg_PII-like_a/b"/>
</dbReference>
<dbReference type="PANTHER" id="PTHR23419:SF8">
    <property type="entry name" value="FI09726P"/>
    <property type="match status" value="1"/>
</dbReference>
<comment type="similarity">
    <text evidence="1">Belongs to the CutA family.</text>
</comment>
<dbReference type="Proteomes" id="UP001156690">
    <property type="component" value="Unassembled WGS sequence"/>
</dbReference>
<dbReference type="GO" id="GO:0010038">
    <property type="term" value="P:response to metal ion"/>
    <property type="evidence" value="ECO:0007669"/>
    <property type="project" value="InterPro"/>
</dbReference>
<comment type="caution">
    <text evidence="2">The sequence shown here is derived from an EMBL/GenBank/DDBJ whole genome shotgun (WGS) entry which is preliminary data.</text>
</comment>
<dbReference type="Pfam" id="PF03091">
    <property type="entry name" value="CutA1"/>
    <property type="match status" value="1"/>
</dbReference>
<dbReference type="RefSeq" id="WP_126607773.1">
    <property type="nucleotide sequence ID" value="NZ_AP025145.1"/>
</dbReference>
<accession>A0AAV5NLZ4</accession>
<dbReference type="PANTHER" id="PTHR23419">
    <property type="entry name" value="DIVALENT CATION TOLERANCE CUTA-RELATED"/>
    <property type="match status" value="1"/>
</dbReference>
<organism evidence="2 3">
    <name type="scientific">Vibrio penaeicida</name>
    <dbReference type="NCBI Taxonomy" id="104609"/>
    <lineage>
        <taxon>Bacteria</taxon>
        <taxon>Pseudomonadati</taxon>
        <taxon>Pseudomonadota</taxon>
        <taxon>Gammaproteobacteria</taxon>
        <taxon>Vibrionales</taxon>
        <taxon>Vibrionaceae</taxon>
        <taxon>Vibrio</taxon>
    </lineage>
</organism>
<keyword evidence="3" id="KW-1185">Reference proteome</keyword>
<dbReference type="SUPFAM" id="SSF54913">
    <property type="entry name" value="GlnB-like"/>
    <property type="match status" value="1"/>
</dbReference>
<name>A0AAV5NLZ4_9VIBR</name>
<dbReference type="InterPro" id="IPR004323">
    <property type="entry name" value="Ion_tolerance_CutA"/>
</dbReference>
<dbReference type="AlphaFoldDB" id="A0AAV5NLZ4"/>
<dbReference type="EMBL" id="BSNX01000004">
    <property type="protein sequence ID" value="GLQ71273.1"/>
    <property type="molecule type" value="Genomic_DNA"/>
</dbReference>
<evidence type="ECO:0000256" key="1">
    <source>
        <dbReference type="ARBA" id="ARBA00010169"/>
    </source>
</evidence>
<dbReference type="GO" id="GO:0005507">
    <property type="term" value="F:copper ion binding"/>
    <property type="evidence" value="ECO:0007669"/>
    <property type="project" value="TreeGrafter"/>
</dbReference>
<evidence type="ECO:0000313" key="3">
    <source>
        <dbReference type="Proteomes" id="UP001156690"/>
    </source>
</evidence>
<dbReference type="InterPro" id="IPR015867">
    <property type="entry name" value="N-reg_PII/ATP_PRibTrfase_C"/>
</dbReference>
<proteinExistence type="inferred from homology"/>
<protein>
    <submittedName>
        <fullName evidence="2">Divalent-cation tolerance protein CutA</fullName>
    </submittedName>
</protein>
<sequence length="107" mass="12388">MSDSEFCIVLSTVNNDVVKRKVINGLLSERLSACIQVMPIESYYVWDDKVCQDDEQLLIIKTQSKLYKRIENTIKKLHNYDVPQIVQLPIESGLPDYLEWVKNNTLG</sequence>
<reference evidence="3" key="1">
    <citation type="journal article" date="2019" name="Int. J. Syst. Evol. Microbiol.">
        <title>The Global Catalogue of Microorganisms (GCM) 10K type strain sequencing project: providing services to taxonomists for standard genome sequencing and annotation.</title>
        <authorList>
            <consortium name="The Broad Institute Genomics Platform"/>
            <consortium name="The Broad Institute Genome Sequencing Center for Infectious Disease"/>
            <person name="Wu L."/>
            <person name="Ma J."/>
        </authorList>
    </citation>
    <scope>NUCLEOTIDE SEQUENCE [LARGE SCALE GENOMIC DNA]</scope>
    <source>
        <strain evidence="3">NBRC 15640</strain>
    </source>
</reference>
<evidence type="ECO:0000313" key="2">
    <source>
        <dbReference type="EMBL" id="GLQ71273.1"/>
    </source>
</evidence>
<dbReference type="Gene3D" id="3.30.70.120">
    <property type="match status" value="1"/>
</dbReference>
<gene>
    <name evidence="2" type="ORF">GCM10007932_06330</name>
</gene>